<dbReference type="STRING" id="431595.K3WJL8"/>
<dbReference type="PROSITE" id="PS00162">
    <property type="entry name" value="ALPHA_CA_1"/>
    <property type="match status" value="1"/>
</dbReference>
<evidence type="ECO:0000313" key="13">
    <source>
        <dbReference type="Proteomes" id="UP000019132"/>
    </source>
</evidence>
<dbReference type="InParanoid" id="K3WJL8"/>
<evidence type="ECO:0000256" key="5">
    <source>
        <dbReference type="ARBA" id="ARBA00022723"/>
    </source>
</evidence>
<dbReference type="eggNOG" id="KOG0382">
    <property type="taxonomic scope" value="Eukaryota"/>
</dbReference>
<feature type="chain" id="PRO_5009701766" description="Carbonic anhydrase" evidence="9">
    <location>
        <begin position="20"/>
        <end position="276"/>
    </location>
</feature>
<sequence length="276" mass="29486">MKIFSLAVAFAGLLSAANAVSAVAADSVVAEGEKSYGYKENDASMYGPSQWAAQYPTSCAGKRQSPINIASKTSLTKGSRKQPLQFAGSCSSYKMTQTEDSYKGTVQGGSCTLAANGASYSMSQFHIHAPSEHTVNGKVYDGEVHFVHSNADGSKLLVVGAFLEKKSKGKTDPWVASVFNAANRVNSTASVDVSLESYSKVLLSAASKGREFNYPGSLTTPTCSEIVDWWVLEQPLQVSSADFVKFQANLKKLHATDNGRNARPTQPLNGRTITVY</sequence>
<keyword evidence="5 9" id="KW-0479">Metal-binding</keyword>
<dbReference type="PANTHER" id="PTHR18952">
    <property type="entry name" value="CARBONIC ANHYDRASE"/>
    <property type="match status" value="1"/>
</dbReference>
<evidence type="ECO:0000256" key="2">
    <source>
        <dbReference type="ARBA" id="ARBA00002904"/>
    </source>
</evidence>
<keyword evidence="7 9" id="KW-0456">Lyase</keyword>
<feature type="compositionally biased region" description="Polar residues" evidence="10">
    <location>
        <begin position="263"/>
        <end position="276"/>
    </location>
</feature>
<reference evidence="13" key="1">
    <citation type="journal article" date="2010" name="Genome Biol.">
        <title>Genome sequence of the necrotrophic plant pathogen Pythium ultimum reveals original pathogenicity mechanisms and effector repertoire.</title>
        <authorList>
            <person name="Levesque C.A."/>
            <person name="Brouwer H."/>
            <person name="Cano L."/>
            <person name="Hamilton J.P."/>
            <person name="Holt C."/>
            <person name="Huitema E."/>
            <person name="Raffaele S."/>
            <person name="Robideau G.P."/>
            <person name="Thines M."/>
            <person name="Win J."/>
            <person name="Zerillo M.M."/>
            <person name="Beakes G.W."/>
            <person name="Boore J.L."/>
            <person name="Busam D."/>
            <person name="Dumas B."/>
            <person name="Ferriera S."/>
            <person name="Fuerstenberg S.I."/>
            <person name="Gachon C.M."/>
            <person name="Gaulin E."/>
            <person name="Govers F."/>
            <person name="Grenville-Briggs L."/>
            <person name="Horner N."/>
            <person name="Hostetler J."/>
            <person name="Jiang R.H."/>
            <person name="Johnson J."/>
            <person name="Krajaejun T."/>
            <person name="Lin H."/>
            <person name="Meijer H.J."/>
            <person name="Moore B."/>
            <person name="Morris P."/>
            <person name="Phuntmart V."/>
            <person name="Puiu D."/>
            <person name="Shetty J."/>
            <person name="Stajich J.E."/>
            <person name="Tripathy S."/>
            <person name="Wawra S."/>
            <person name="van West P."/>
            <person name="Whitty B.R."/>
            <person name="Coutinho P.M."/>
            <person name="Henrissat B."/>
            <person name="Martin F."/>
            <person name="Thomas P.D."/>
            <person name="Tyler B.M."/>
            <person name="De Vries R.P."/>
            <person name="Kamoun S."/>
            <person name="Yandell M."/>
            <person name="Tisserat N."/>
            <person name="Buell C.R."/>
        </authorList>
    </citation>
    <scope>NUCLEOTIDE SEQUENCE</scope>
    <source>
        <strain evidence="13">DAOM:BR144</strain>
    </source>
</reference>
<accession>K3WJL8</accession>
<dbReference type="SMART" id="SM01057">
    <property type="entry name" value="Carb_anhydrase"/>
    <property type="match status" value="1"/>
</dbReference>
<dbReference type="AlphaFoldDB" id="K3WJL8"/>
<evidence type="ECO:0000256" key="8">
    <source>
        <dbReference type="ARBA" id="ARBA00048348"/>
    </source>
</evidence>
<dbReference type="GO" id="GO:0008270">
    <property type="term" value="F:zinc ion binding"/>
    <property type="evidence" value="ECO:0007669"/>
    <property type="project" value="UniProtKB-UniRule"/>
</dbReference>
<reference evidence="12" key="3">
    <citation type="submission" date="2015-02" db="UniProtKB">
        <authorList>
            <consortium name="EnsemblProtists"/>
        </authorList>
    </citation>
    <scope>IDENTIFICATION</scope>
    <source>
        <strain evidence="12">DAOM BR144</strain>
    </source>
</reference>
<reference evidence="13" key="2">
    <citation type="submission" date="2010-04" db="EMBL/GenBank/DDBJ databases">
        <authorList>
            <person name="Buell R."/>
            <person name="Hamilton J."/>
            <person name="Hostetler J."/>
        </authorList>
    </citation>
    <scope>NUCLEOTIDE SEQUENCE [LARGE SCALE GENOMIC DNA]</scope>
    <source>
        <strain evidence="13">DAOM:BR144</strain>
    </source>
</reference>
<dbReference type="PROSITE" id="PS51144">
    <property type="entry name" value="ALPHA_CA_2"/>
    <property type="match status" value="1"/>
</dbReference>
<dbReference type="InterPro" id="IPR001148">
    <property type="entry name" value="CA_dom"/>
</dbReference>
<dbReference type="Pfam" id="PF00194">
    <property type="entry name" value="Carb_anhydrase"/>
    <property type="match status" value="1"/>
</dbReference>
<keyword evidence="13" id="KW-1185">Reference proteome</keyword>
<dbReference type="PANTHER" id="PTHR18952:SF265">
    <property type="entry name" value="CARBONIC ANHYDRASE"/>
    <property type="match status" value="1"/>
</dbReference>
<proteinExistence type="inferred from homology"/>
<evidence type="ECO:0000256" key="9">
    <source>
        <dbReference type="RuleBase" id="RU367011"/>
    </source>
</evidence>
<dbReference type="SUPFAM" id="SSF51069">
    <property type="entry name" value="Carbonic anhydrase"/>
    <property type="match status" value="1"/>
</dbReference>
<evidence type="ECO:0000313" key="12">
    <source>
        <dbReference type="EnsemblProtists" id="PYU1_T005160"/>
    </source>
</evidence>
<feature type="domain" description="Alpha-carbonic anhydrase" evidence="11">
    <location>
        <begin position="34"/>
        <end position="276"/>
    </location>
</feature>
<dbReference type="HOGENOM" id="CLU_039326_0_2_1"/>
<evidence type="ECO:0000256" key="6">
    <source>
        <dbReference type="ARBA" id="ARBA00022833"/>
    </source>
</evidence>
<dbReference type="InterPro" id="IPR023561">
    <property type="entry name" value="Carbonic_anhydrase_a-class"/>
</dbReference>
<dbReference type="InterPro" id="IPR018338">
    <property type="entry name" value="Carbonic_anhydrase_a-class_CS"/>
</dbReference>
<dbReference type="VEuPathDB" id="FungiDB:PYU1_G005149"/>
<dbReference type="OMA" id="AVEFHLH"/>
<dbReference type="GO" id="GO:0004089">
    <property type="term" value="F:carbonate dehydratase activity"/>
    <property type="evidence" value="ECO:0007669"/>
    <property type="project" value="UniProtKB-UniRule"/>
</dbReference>
<comment type="function">
    <text evidence="2 9">Reversible hydration of carbon dioxide.</text>
</comment>
<evidence type="ECO:0000256" key="4">
    <source>
        <dbReference type="ARBA" id="ARBA00012925"/>
    </source>
</evidence>
<dbReference type="VEuPathDB" id="FungiDB:PYU1_G005148"/>
<dbReference type="Proteomes" id="UP000019132">
    <property type="component" value="Unassembled WGS sequence"/>
</dbReference>
<evidence type="ECO:0000259" key="11">
    <source>
        <dbReference type="PROSITE" id="PS51144"/>
    </source>
</evidence>
<comment type="catalytic activity">
    <reaction evidence="8 9">
        <text>hydrogencarbonate + H(+) = CO2 + H2O</text>
        <dbReference type="Rhea" id="RHEA:10748"/>
        <dbReference type="ChEBI" id="CHEBI:15377"/>
        <dbReference type="ChEBI" id="CHEBI:15378"/>
        <dbReference type="ChEBI" id="CHEBI:16526"/>
        <dbReference type="ChEBI" id="CHEBI:17544"/>
        <dbReference type="EC" id="4.2.1.1"/>
    </reaction>
</comment>
<dbReference type="Gene3D" id="3.10.200.10">
    <property type="entry name" value="Alpha carbonic anhydrase"/>
    <property type="match status" value="1"/>
</dbReference>
<comment type="similarity">
    <text evidence="3 9">Belongs to the alpha-carbonic anhydrase family.</text>
</comment>
<keyword evidence="9" id="KW-0732">Signal</keyword>
<comment type="cofactor">
    <cofactor evidence="1 9">
        <name>Zn(2+)</name>
        <dbReference type="ChEBI" id="CHEBI:29105"/>
    </cofactor>
</comment>
<dbReference type="InterPro" id="IPR036398">
    <property type="entry name" value="CA_dom_sf"/>
</dbReference>
<dbReference type="InterPro" id="IPR041891">
    <property type="entry name" value="Alpha_CA_prokaryot-like"/>
</dbReference>
<dbReference type="CDD" id="cd03124">
    <property type="entry name" value="alpha_CA_prokaryotic_like"/>
    <property type="match status" value="1"/>
</dbReference>
<evidence type="ECO:0000256" key="7">
    <source>
        <dbReference type="ARBA" id="ARBA00023239"/>
    </source>
</evidence>
<evidence type="ECO:0000256" key="10">
    <source>
        <dbReference type="SAM" id="MobiDB-lite"/>
    </source>
</evidence>
<dbReference type="EnsemblProtists" id="PYU1_T005160">
    <property type="protein sequence ID" value="PYU1_T005160"/>
    <property type="gene ID" value="PYU1_G005149"/>
</dbReference>
<dbReference type="EnsemblProtists" id="PYU1_T005159">
    <property type="protein sequence ID" value="PYU1_T005159"/>
    <property type="gene ID" value="PYU1_G005148"/>
</dbReference>
<feature type="region of interest" description="Disordered" evidence="10">
    <location>
        <begin position="257"/>
        <end position="276"/>
    </location>
</feature>
<evidence type="ECO:0000256" key="3">
    <source>
        <dbReference type="ARBA" id="ARBA00010718"/>
    </source>
</evidence>
<dbReference type="EMBL" id="GL376564">
    <property type="status" value="NOT_ANNOTATED_CDS"/>
    <property type="molecule type" value="Genomic_DNA"/>
</dbReference>
<name>K3WJL8_GLOUD</name>
<dbReference type="EC" id="4.2.1.1" evidence="4 9"/>
<evidence type="ECO:0000256" key="1">
    <source>
        <dbReference type="ARBA" id="ARBA00001947"/>
    </source>
</evidence>
<protein>
    <recommendedName>
        <fullName evidence="4 9">Carbonic anhydrase</fullName>
        <ecNumber evidence="4 9">4.2.1.1</ecNumber>
    </recommendedName>
</protein>
<feature type="signal peptide" evidence="9">
    <location>
        <begin position="1"/>
        <end position="19"/>
    </location>
</feature>
<organism evidence="12 13">
    <name type="scientific">Globisporangium ultimum (strain ATCC 200006 / CBS 805.95 / DAOM BR144)</name>
    <name type="common">Pythium ultimum</name>
    <dbReference type="NCBI Taxonomy" id="431595"/>
    <lineage>
        <taxon>Eukaryota</taxon>
        <taxon>Sar</taxon>
        <taxon>Stramenopiles</taxon>
        <taxon>Oomycota</taxon>
        <taxon>Peronosporomycetes</taxon>
        <taxon>Pythiales</taxon>
        <taxon>Pythiaceae</taxon>
        <taxon>Globisporangium</taxon>
    </lineage>
</organism>
<keyword evidence="6 9" id="KW-0862">Zinc</keyword>